<dbReference type="InterPro" id="IPR010504">
    <property type="entry name" value="AH_dom"/>
</dbReference>
<evidence type="ECO:0000256" key="1">
    <source>
        <dbReference type="ARBA" id="ARBA00022468"/>
    </source>
</evidence>
<keyword evidence="1" id="KW-0343">GTPase activation</keyword>
<feature type="domain" description="Ras-GAP" evidence="2">
    <location>
        <begin position="291"/>
        <end position="485"/>
    </location>
</feature>
<reference evidence="4" key="1">
    <citation type="submission" date="2022-10" db="EMBL/GenBank/DDBJ databases">
        <title>Novel sulphate-reducing endosymbionts in the free-living metamonad Anaeramoeba.</title>
        <authorList>
            <person name="Jerlstrom-Hultqvist J."/>
            <person name="Cepicka I."/>
            <person name="Gallot-Lavallee L."/>
            <person name="Salas-Leiva D."/>
            <person name="Curtis B.A."/>
            <person name="Zahonova K."/>
            <person name="Pipaliya S."/>
            <person name="Dacks J."/>
            <person name="Roger A.J."/>
        </authorList>
    </citation>
    <scope>NUCLEOTIDE SEQUENCE</scope>
    <source>
        <strain evidence="4">BMAN</strain>
    </source>
</reference>
<dbReference type="Proteomes" id="UP001149090">
    <property type="component" value="Unassembled WGS sequence"/>
</dbReference>
<evidence type="ECO:0000313" key="4">
    <source>
        <dbReference type="EMBL" id="KAJ5074134.1"/>
    </source>
</evidence>
<dbReference type="InterPro" id="IPR027267">
    <property type="entry name" value="AH/BAR_dom_sf"/>
</dbReference>
<dbReference type="PROSITE" id="PS50870">
    <property type="entry name" value="AH"/>
    <property type="match status" value="1"/>
</dbReference>
<dbReference type="Gene3D" id="1.20.1270.60">
    <property type="entry name" value="Arfaptin homology (AH) domain/BAR domain"/>
    <property type="match status" value="1"/>
</dbReference>
<proteinExistence type="predicted"/>
<sequence>MLKNFRQRVKEKVSKVNKSELTCKEFVDGKNDLKAFRKILPDLISKVKAHAHSTTNLTKMSKELIEAQRKFAIFNKQDVEDSAVSQALLKFSEIHDQLNKLNEPFSEVLMDFAQKVQSFLDHEVSDTRKMKTKYYKARRIYDSCFNQLKKLQQKDTSDPKKQKALNTAESDLVKAKQTLEQTAGDVLFSIDDFQRKKDSEILQLFVNFFNAEKDFFYQGYGLVYDLFEYIKQLKTFVDDYRKHTHEQNRQMDLANLGKAQDEEEHKYDTLAFLLSSTNLSVVSSLIFASGSSEDILISLIRLYDAYDETRMVLHTCINDEVENTESESTLFRGNSTATKLMSAFTRNIGQKYLQEVLTPKFTWMYENPLNYEADPARCKEGDDAAQNLQNLKKVSQMFLDAILNSLPKCPLPFRCIASDLRDAVKKRFPEAEKRSVGGFIFLRFFCPTITNPAVGGIVQFLPSPPDKEMSRSFITITKVLQNIANDQYFDVKNPHLKELNSVIDEYRPKVEKFFDELSKIPDNLEYQPLANTEEVRKLDLPKIHQLFCYNIDKVVKHLHIFKHKDTIPKLFHALERIGPPPEKKDEK</sequence>
<evidence type="ECO:0000259" key="2">
    <source>
        <dbReference type="PROSITE" id="PS50018"/>
    </source>
</evidence>
<dbReference type="GO" id="GO:0005737">
    <property type="term" value="C:cytoplasm"/>
    <property type="evidence" value="ECO:0007669"/>
    <property type="project" value="InterPro"/>
</dbReference>
<dbReference type="InterPro" id="IPR004148">
    <property type="entry name" value="BAR_dom"/>
</dbReference>
<dbReference type="EMBL" id="JAPDFW010000070">
    <property type="protein sequence ID" value="KAJ5074134.1"/>
    <property type="molecule type" value="Genomic_DNA"/>
</dbReference>
<dbReference type="SUPFAM" id="SSF103657">
    <property type="entry name" value="BAR/IMD domain-like"/>
    <property type="match status" value="1"/>
</dbReference>
<dbReference type="PROSITE" id="PS50018">
    <property type="entry name" value="RAS_GTPASE_ACTIV_2"/>
    <property type="match status" value="1"/>
</dbReference>
<dbReference type="Gene3D" id="1.10.506.10">
    <property type="entry name" value="GTPase Activation - p120gap, domain 1"/>
    <property type="match status" value="2"/>
</dbReference>
<dbReference type="PANTHER" id="PTHR10194:SF60">
    <property type="entry name" value="RAS GTPASE-ACTIVATING PROTEIN RASKOL"/>
    <property type="match status" value="1"/>
</dbReference>
<dbReference type="OMA" id="CPCILSP"/>
<comment type="caution">
    <text evidence="4">The sequence shown here is derived from an EMBL/GenBank/DDBJ whole genome shotgun (WGS) entry which is preliminary data.</text>
</comment>
<dbReference type="InterPro" id="IPR008936">
    <property type="entry name" value="Rho_GTPase_activation_prot"/>
</dbReference>
<dbReference type="SMART" id="SM00323">
    <property type="entry name" value="RasGAP"/>
    <property type="match status" value="1"/>
</dbReference>
<dbReference type="CDD" id="cd07307">
    <property type="entry name" value="BAR"/>
    <property type="match status" value="1"/>
</dbReference>
<accession>A0A9Q0LKM1</accession>
<dbReference type="GO" id="GO:0005096">
    <property type="term" value="F:GTPase activator activity"/>
    <property type="evidence" value="ECO:0007669"/>
    <property type="project" value="UniProtKB-KW"/>
</dbReference>
<dbReference type="Pfam" id="PF16746">
    <property type="entry name" value="BAR_3"/>
    <property type="match status" value="1"/>
</dbReference>
<dbReference type="InterPro" id="IPR001936">
    <property type="entry name" value="RasGAP_dom"/>
</dbReference>
<dbReference type="PANTHER" id="PTHR10194">
    <property type="entry name" value="RAS GTPASE-ACTIVATING PROTEINS"/>
    <property type="match status" value="1"/>
</dbReference>
<dbReference type="GO" id="GO:0019904">
    <property type="term" value="F:protein domain specific binding"/>
    <property type="evidence" value="ECO:0007669"/>
    <property type="project" value="InterPro"/>
</dbReference>
<evidence type="ECO:0000259" key="3">
    <source>
        <dbReference type="PROSITE" id="PS50870"/>
    </source>
</evidence>
<dbReference type="OrthoDB" id="14138at2759"/>
<evidence type="ECO:0000313" key="5">
    <source>
        <dbReference type="Proteomes" id="UP001149090"/>
    </source>
</evidence>
<dbReference type="SUPFAM" id="SSF48350">
    <property type="entry name" value="GTPase activation domain, GAP"/>
    <property type="match status" value="1"/>
</dbReference>
<protein>
    <submittedName>
        <fullName evidence="4">Uncharacterized protein</fullName>
    </submittedName>
</protein>
<dbReference type="AlphaFoldDB" id="A0A9Q0LKM1"/>
<feature type="domain" description="AH" evidence="3">
    <location>
        <begin position="21"/>
        <end position="228"/>
    </location>
</feature>
<dbReference type="Pfam" id="PF00616">
    <property type="entry name" value="RasGAP"/>
    <property type="match status" value="2"/>
</dbReference>
<keyword evidence="5" id="KW-1185">Reference proteome</keyword>
<name>A0A9Q0LKM1_ANAIG</name>
<organism evidence="4 5">
    <name type="scientific">Anaeramoeba ignava</name>
    <name type="common">Anaerobic marine amoeba</name>
    <dbReference type="NCBI Taxonomy" id="1746090"/>
    <lineage>
        <taxon>Eukaryota</taxon>
        <taxon>Metamonada</taxon>
        <taxon>Anaeramoebidae</taxon>
        <taxon>Anaeramoeba</taxon>
    </lineage>
</organism>
<gene>
    <name evidence="4" type="ORF">M0811_00762</name>
</gene>
<dbReference type="InterPro" id="IPR039360">
    <property type="entry name" value="Ras_GTPase"/>
</dbReference>